<keyword evidence="3" id="KW-1185">Reference proteome</keyword>
<evidence type="ECO:0000313" key="3">
    <source>
        <dbReference type="Proteomes" id="UP001157069"/>
    </source>
</evidence>
<sequence>MTRVISQREMRNRSGEVLRAVAAGESFIITNDGVEVAELIPRNAARPKPRPYRPRSADAVWPPLHRGTQSVQEILDALRADRV</sequence>
<proteinExistence type="inferred from homology"/>
<dbReference type="EMBL" id="BSVA01000001">
    <property type="protein sequence ID" value="GMA89797.1"/>
    <property type="molecule type" value="Genomic_DNA"/>
</dbReference>
<dbReference type="Proteomes" id="UP001157069">
    <property type="component" value="Unassembled WGS sequence"/>
</dbReference>
<dbReference type="SUPFAM" id="SSF143120">
    <property type="entry name" value="YefM-like"/>
    <property type="match status" value="1"/>
</dbReference>
<organism evidence="2 3">
    <name type="scientific">Homoserinibacter gongjuensis</name>
    <dbReference type="NCBI Taxonomy" id="1162968"/>
    <lineage>
        <taxon>Bacteria</taxon>
        <taxon>Bacillati</taxon>
        <taxon>Actinomycetota</taxon>
        <taxon>Actinomycetes</taxon>
        <taxon>Micrococcales</taxon>
        <taxon>Microbacteriaceae</taxon>
        <taxon>Homoserinibacter</taxon>
    </lineage>
</organism>
<accession>A0ABQ6JPX5</accession>
<comment type="similarity">
    <text evidence="1">Belongs to the phD/YefM antitoxin family.</text>
</comment>
<comment type="caution">
    <text evidence="2">The sequence shown here is derived from an EMBL/GenBank/DDBJ whole genome shotgun (WGS) entry which is preliminary data.</text>
</comment>
<gene>
    <name evidence="2" type="ORF">GCM10025869_03260</name>
</gene>
<name>A0ABQ6JPX5_9MICO</name>
<dbReference type="RefSeq" id="WP_284297243.1">
    <property type="nucleotide sequence ID" value="NZ_BSVA01000001.1"/>
</dbReference>
<dbReference type="InterPro" id="IPR036165">
    <property type="entry name" value="YefM-like_sf"/>
</dbReference>
<dbReference type="NCBIfam" id="TIGR01552">
    <property type="entry name" value="phd_fam"/>
    <property type="match status" value="1"/>
</dbReference>
<evidence type="ECO:0000313" key="2">
    <source>
        <dbReference type="EMBL" id="GMA89797.1"/>
    </source>
</evidence>
<reference evidence="3" key="1">
    <citation type="journal article" date="2019" name="Int. J. Syst. Evol. Microbiol.">
        <title>The Global Catalogue of Microorganisms (GCM) 10K type strain sequencing project: providing services to taxonomists for standard genome sequencing and annotation.</title>
        <authorList>
            <consortium name="The Broad Institute Genomics Platform"/>
            <consortium name="The Broad Institute Genome Sequencing Center for Infectious Disease"/>
            <person name="Wu L."/>
            <person name="Ma J."/>
        </authorList>
    </citation>
    <scope>NUCLEOTIDE SEQUENCE [LARGE SCALE GENOMIC DNA]</scope>
    <source>
        <strain evidence="3">NBRC 108755</strain>
    </source>
</reference>
<dbReference type="Gene3D" id="3.40.1620.10">
    <property type="entry name" value="YefM-like domain"/>
    <property type="match status" value="1"/>
</dbReference>
<evidence type="ECO:0008006" key="4">
    <source>
        <dbReference type="Google" id="ProtNLM"/>
    </source>
</evidence>
<evidence type="ECO:0000256" key="1">
    <source>
        <dbReference type="ARBA" id="ARBA00009981"/>
    </source>
</evidence>
<protein>
    <recommendedName>
        <fullName evidence="4">Antitoxin</fullName>
    </recommendedName>
</protein>